<dbReference type="OrthoDB" id="674801at2"/>
<gene>
    <name evidence="1" type="ORF">SAMN04488121_103320</name>
</gene>
<sequence length="106" mass="11371">MKQIFIYLCLISVISCLSCSKERGRSFKGLVAAADNCCSSTEGGRLYKVNILGTDSTITTVLPAEINLGDTIAFNMHATDKPPAVLCLAICLMPEMVCLSDVSKVH</sequence>
<name>A0A1G7R4W9_CHIFI</name>
<dbReference type="PROSITE" id="PS51257">
    <property type="entry name" value="PROKAR_LIPOPROTEIN"/>
    <property type="match status" value="1"/>
</dbReference>
<evidence type="ECO:0000313" key="2">
    <source>
        <dbReference type="Proteomes" id="UP000199045"/>
    </source>
</evidence>
<dbReference type="RefSeq" id="WP_089832768.1">
    <property type="nucleotide sequence ID" value="NZ_FNBN01000003.1"/>
</dbReference>
<dbReference type="EMBL" id="FNBN01000003">
    <property type="protein sequence ID" value="SDG05841.1"/>
    <property type="molecule type" value="Genomic_DNA"/>
</dbReference>
<proteinExistence type="predicted"/>
<dbReference type="AlphaFoldDB" id="A0A1G7R4W9"/>
<accession>A0A1G7R4W9</accession>
<dbReference type="Proteomes" id="UP000199045">
    <property type="component" value="Unassembled WGS sequence"/>
</dbReference>
<reference evidence="1 2" key="1">
    <citation type="submission" date="2016-10" db="EMBL/GenBank/DDBJ databases">
        <authorList>
            <person name="de Groot N.N."/>
        </authorList>
    </citation>
    <scope>NUCLEOTIDE SEQUENCE [LARGE SCALE GENOMIC DNA]</scope>
    <source>
        <strain evidence="1 2">DSM 527</strain>
    </source>
</reference>
<evidence type="ECO:0000313" key="1">
    <source>
        <dbReference type="EMBL" id="SDG05841.1"/>
    </source>
</evidence>
<protein>
    <submittedName>
        <fullName evidence="1">Uncharacterized protein</fullName>
    </submittedName>
</protein>
<organism evidence="1 2">
    <name type="scientific">Chitinophaga filiformis</name>
    <name type="common">Myxococcus filiformis</name>
    <name type="synonym">Flexibacter filiformis</name>
    <dbReference type="NCBI Taxonomy" id="104663"/>
    <lineage>
        <taxon>Bacteria</taxon>
        <taxon>Pseudomonadati</taxon>
        <taxon>Bacteroidota</taxon>
        <taxon>Chitinophagia</taxon>
        <taxon>Chitinophagales</taxon>
        <taxon>Chitinophagaceae</taxon>
        <taxon>Chitinophaga</taxon>
    </lineage>
</organism>